<evidence type="ECO:0000313" key="6">
    <source>
        <dbReference type="Proteomes" id="UP000678499"/>
    </source>
</evidence>
<dbReference type="GO" id="GO:0016491">
    <property type="term" value="F:oxidoreductase activity"/>
    <property type="evidence" value="ECO:0007669"/>
    <property type="project" value="UniProtKB-KW"/>
</dbReference>
<dbReference type="PANTHER" id="PTHR43157">
    <property type="entry name" value="PHOSPHATIDYLINOSITOL-GLYCAN BIOSYNTHESIS CLASS F PROTEIN-RELATED"/>
    <property type="match status" value="1"/>
</dbReference>
<dbReference type="FunFam" id="3.40.50.720:FF:000084">
    <property type="entry name" value="Short-chain dehydrogenase reductase"/>
    <property type="match status" value="1"/>
</dbReference>
<keyword evidence="4" id="KW-1133">Transmembrane helix</keyword>
<feature type="transmembrane region" description="Helical" evidence="4">
    <location>
        <begin position="464"/>
        <end position="482"/>
    </location>
</feature>
<evidence type="ECO:0000256" key="1">
    <source>
        <dbReference type="ARBA" id="ARBA00023002"/>
    </source>
</evidence>
<feature type="region of interest" description="Disordered" evidence="3">
    <location>
        <begin position="1360"/>
        <end position="1434"/>
    </location>
</feature>
<gene>
    <name evidence="5" type="ORF">NMOB1V02_LOCUS759</name>
</gene>
<dbReference type="CDD" id="cd05327">
    <property type="entry name" value="retinol-DH_like_SDR_c_like"/>
    <property type="match status" value="2"/>
</dbReference>
<dbReference type="Pfam" id="PF00106">
    <property type="entry name" value="adh_short"/>
    <property type="match status" value="2"/>
</dbReference>
<dbReference type="InterPro" id="IPR002347">
    <property type="entry name" value="SDR_fam"/>
</dbReference>
<dbReference type="EMBL" id="CAJPEX010000069">
    <property type="protein sequence ID" value="CAG0912993.1"/>
    <property type="molecule type" value="Genomic_DNA"/>
</dbReference>
<dbReference type="PRINTS" id="PR00080">
    <property type="entry name" value="SDRFAMILY"/>
</dbReference>
<organism evidence="5">
    <name type="scientific">Notodromas monacha</name>
    <dbReference type="NCBI Taxonomy" id="399045"/>
    <lineage>
        <taxon>Eukaryota</taxon>
        <taxon>Metazoa</taxon>
        <taxon>Ecdysozoa</taxon>
        <taxon>Arthropoda</taxon>
        <taxon>Crustacea</taxon>
        <taxon>Oligostraca</taxon>
        <taxon>Ostracoda</taxon>
        <taxon>Podocopa</taxon>
        <taxon>Podocopida</taxon>
        <taxon>Cypridocopina</taxon>
        <taxon>Cypridoidea</taxon>
        <taxon>Cyprididae</taxon>
        <taxon>Notodromas</taxon>
    </lineage>
</organism>
<dbReference type="Gene3D" id="3.40.50.720">
    <property type="entry name" value="NAD(P)-binding Rossmann-like Domain"/>
    <property type="match status" value="2"/>
</dbReference>
<feature type="region of interest" description="Disordered" evidence="3">
    <location>
        <begin position="1173"/>
        <end position="1193"/>
    </location>
</feature>
<feature type="compositionally biased region" description="Polar residues" evidence="3">
    <location>
        <begin position="926"/>
        <end position="938"/>
    </location>
</feature>
<feature type="transmembrane region" description="Helical" evidence="4">
    <location>
        <begin position="119"/>
        <end position="141"/>
    </location>
</feature>
<feature type="coiled-coil region" evidence="2">
    <location>
        <begin position="38"/>
        <end position="86"/>
    </location>
</feature>
<dbReference type="Proteomes" id="UP000678499">
    <property type="component" value="Unassembled WGS sequence"/>
</dbReference>
<keyword evidence="1" id="KW-0560">Oxidoreductase</keyword>
<dbReference type="PRINTS" id="PR00081">
    <property type="entry name" value="GDHRDH"/>
</dbReference>
<feature type="compositionally biased region" description="Basic and acidic residues" evidence="3">
    <location>
        <begin position="1"/>
        <end position="20"/>
    </location>
</feature>
<dbReference type="EMBL" id="OA882106">
    <property type="protein sequence ID" value="CAD7272841.1"/>
    <property type="molecule type" value="Genomic_DNA"/>
</dbReference>
<feature type="compositionally biased region" description="Gly residues" evidence="3">
    <location>
        <begin position="1400"/>
        <end position="1413"/>
    </location>
</feature>
<feature type="region of interest" description="Disordered" evidence="3">
    <location>
        <begin position="1086"/>
        <end position="1111"/>
    </location>
</feature>
<dbReference type="InterPro" id="IPR036291">
    <property type="entry name" value="NAD(P)-bd_dom_sf"/>
</dbReference>
<evidence type="ECO:0008006" key="7">
    <source>
        <dbReference type="Google" id="ProtNLM"/>
    </source>
</evidence>
<keyword evidence="6" id="KW-1185">Reference proteome</keyword>
<feature type="region of interest" description="Disordered" evidence="3">
    <location>
        <begin position="848"/>
        <end position="883"/>
    </location>
</feature>
<name>A0A7R9BEH6_9CRUS</name>
<evidence type="ECO:0000256" key="2">
    <source>
        <dbReference type="SAM" id="Coils"/>
    </source>
</evidence>
<keyword evidence="4" id="KW-0472">Membrane</keyword>
<evidence type="ECO:0000256" key="4">
    <source>
        <dbReference type="SAM" id="Phobius"/>
    </source>
</evidence>
<feature type="compositionally biased region" description="Polar residues" evidence="3">
    <location>
        <begin position="1416"/>
        <end position="1426"/>
    </location>
</feature>
<protein>
    <recommendedName>
        <fullName evidence="7">Retinol dehydrogenase 12</fullName>
    </recommendedName>
</protein>
<keyword evidence="2" id="KW-0175">Coiled coil</keyword>
<sequence>MSDNMKGKSDIGEPGEKKSDVPVNDETLEDVEEYPEELEGVADEFHALNNQLDQLSDALDSLENHNDNLNQQLRELLESNRQVRSEIRKDLGKQMDAVDDGLKEVESGVAKLAADSIAWVLRVSFNIVAGVAALYALAVGYCKITCGRCQSSKSLKGKTVVITGANGGIGKETAKDLAGRGARVIMACRNEEKAQQAADEIIRETGNKEVIVKKLDLSSLSSVREFADQFNKQEKHLHILINNAGIGNRGRRQLTEDNLEITMQSNHFGHFLLTNLLLDKLKESAPSRIINVSSLAHWWGVIDPTNLNGEKKWEPAKTYGNTKLANLMFTVQLAKMVKDAGVTVNALHPGGVRTAIFDSSISKKNVLQYYMLYLMWPLFKTPEAGAQTSIYLAVSDDVDGVTGKYFADCGEAKFSAKARDEEVGKKFWDASLKITGLKQKMRRNDVTERLLEAFFHMFHWESGVLPWILIGLVVPFVTWNVFESFKWWALTTIVLLYFLEFVYFRFTDGWCKSKVCMVGKTVLITGANTGIGKEVALDLACRGAKVILACRNLDKAKDAANDIIKATGNDKIVVRELDLASFASVRKCAKEVLESEERLDVLINNAGIANRRKREITEDKLELAMQSNHFGHFLLTHLLLDLLVKSAPSRVINVTSLQAGLGRFDADDVYEGKHFNPHLNYPATKIANVMFSCELAKRLKDKGVTVNAAHPGAVKTQIYRLTPKSFLKYIIFSSVWPMLKSPEAGAQNILHLAVSKEVEGITGKYFADCGVIFIVRTKSVFFAVELAFFFIGDEAASFTKEDMNQGKHTEYEKKLYEIMMNQINTQANVESTRKPVAGLAGASAESTSASDTFLVRPPPGSSPIEIPVLPAKKTKKRGKEKKTVEENLKVKVLALGASSERAASERRSVSSETSSAERGADESGSDCGSTPPVATSSEEFMARKPASPSASPTRSTDALVDECVTSSGYTSGSSVSSSLQNFASLTSCLAPVISSDSCLPNDSLPSSSTSFTPDVVTSSDVVASEVVTTTSPSEMTGWMTSTEHELNSFQSPPDEDDDLGFDPFAETQKAFAEILNDEAAEAANAAQLRVGDSSENSKLSVPPGFGNDSGLNLGSTHNLSSFTENSVPETGSKFLPFLLRNRETPPSQSLNHPDHDTSSPVGKLLASLSNLHNNNNQNFSQTHLGHQQHSLHSQQMRHQHQTPHQLHQHFHHRTVEQNRHESLPVLSFLRSRGYASGCSDVQDAESAMNNWQDWESSLRNMFPSGAGAKAGPPGFSGANVGGSSLGQNITSKILDDCLGPQHTRNMGGGGDWQDLDPAIVSTSRHIRHDSGRHSPPSWLLPSLEQLTADCPSDSLSSLQRFQLQHHQRQRTNLPPGLGSSSWMSQAPPGLAQFGNPPPGFAGGGSNSSGGGGIPHSFQNPFSSHQASHGFRGLPQDIFADRRALES</sequence>
<dbReference type="SUPFAM" id="SSF51735">
    <property type="entry name" value="NAD(P)-binding Rossmann-fold domains"/>
    <property type="match status" value="2"/>
</dbReference>
<evidence type="ECO:0000256" key="3">
    <source>
        <dbReference type="SAM" id="MobiDB-lite"/>
    </source>
</evidence>
<accession>A0A7R9BEH6</accession>
<keyword evidence="4" id="KW-0812">Transmembrane</keyword>
<evidence type="ECO:0000313" key="5">
    <source>
        <dbReference type="EMBL" id="CAD7272841.1"/>
    </source>
</evidence>
<dbReference type="Pfam" id="PF03670">
    <property type="entry name" value="UPF0184"/>
    <property type="match status" value="1"/>
</dbReference>
<feature type="transmembrane region" description="Helical" evidence="4">
    <location>
        <begin position="487"/>
        <end position="506"/>
    </location>
</feature>
<dbReference type="OrthoDB" id="191139at2759"/>
<feature type="region of interest" description="Disordered" evidence="3">
    <location>
        <begin position="1"/>
        <end position="29"/>
    </location>
</feature>
<dbReference type="PANTHER" id="PTHR43157:SF66">
    <property type="entry name" value="WW DOMAIN-CONTAINING OXIDOREDUCTASE-LIKE PROTEIN"/>
    <property type="match status" value="1"/>
</dbReference>
<reference evidence="5" key="1">
    <citation type="submission" date="2020-11" db="EMBL/GenBank/DDBJ databases">
        <authorList>
            <person name="Tran Van P."/>
        </authorList>
    </citation>
    <scope>NUCLEOTIDE SEQUENCE</scope>
</reference>
<feature type="region of interest" description="Disordered" evidence="3">
    <location>
        <begin position="899"/>
        <end position="958"/>
    </location>
</feature>
<proteinExistence type="predicted"/>